<protein>
    <submittedName>
        <fullName evidence="1">Uncharacterized protein</fullName>
    </submittedName>
</protein>
<dbReference type="EMBL" id="BFBB01000003">
    <property type="protein sequence ID" value="GBF49400.1"/>
    <property type="molecule type" value="Genomic_DNA"/>
</dbReference>
<gene>
    <name evidence="1" type="ORF">LPTSP4_09130</name>
</gene>
<dbReference type="AlphaFoldDB" id="A0A2P2DXU6"/>
<name>A0A2P2DXU6_9LEPT</name>
<evidence type="ECO:0000313" key="1">
    <source>
        <dbReference type="EMBL" id="GBF49400.1"/>
    </source>
</evidence>
<dbReference type="OrthoDB" id="330401at2"/>
<comment type="caution">
    <text evidence="1">The sequence shown here is derived from an EMBL/GenBank/DDBJ whole genome shotgun (WGS) entry which is preliminary data.</text>
</comment>
<sequence length="216" mass="24823">MLINVSHAFIFTQSFRRENELPAPDHFSRYTETASITKVNIEKARNLKISNPLFMTYYFRSKLALENPVQLAFLLANENIESVYNDDFDKIIDPNIGIFNTLISANSDIPQIAPEALQTNFPFRINYKEIPEFADFPANSQNNYLEATTGKIVLSRKVKKQLVGVYIVQSNTFSSTEEILIENTNDYEFLYIVPFLPKIQQTEIAVAGRVNFTLEY</sequence>
<organism evidence="1 2">
    <name type="scientific">Leptospira ryugenii</name>
    <dbReference type="NCBI Taxonomy" id="1917863"/>
    <lineage>
        <taxon>Bacteria</taxon>
        <taxon>Pseudomonadati</taxon>
        <taxon>Spirochaetota</taxon>
        <taxon>Spirochaetia</taxon>
        <taxon>Leptospirales</taxon>
        <taxon>Leptospiraceae</taxon>
        <taxon>Leptospira</taxon>
    </lineage>
</organism>
<keyword evidence="2" id="KW-1185">Reference proteome</keyword>
<reference evidence="1 2" key="1">
    <citation type="submission" date="2018-02" db="EMBL/GenBank/DDBJ databases">
        <title>Novel Leptospira species isolated from soil and water in Japan.</title>
        <authorList>
            <person name="Nakao R."/>
            <person name="Masuzawa T."/>
        </authorList>
    </citation>
    <scope>NUCLEOTIDE SEQUENCE [LARGE SCALE GENOMIC DNA]</scope>
    <source>
        <strain evidence="1 2">YH101</strain>
    </source>
</reference>
<dbReference type="Proteomes" id="UP000245133">
    <property type="component" value="Unassembled WGS sequence"/>
</dbReference>
<dbReference type="RefSeq" id="WP_108974261.1">
    <property type="nucleotide sequence ID" value="NZ_BFBB01000003.1"/>
</dbReference>
<proteinExistence type="predicted"/>
<evidence type="ECO:0000313" key="2">
    <source>
        <dbReference type="Proteomes" id="UP000245133"/>
    </source>
</evidence>
<accession>A0A2P2DXU6</accession>